<keyword evidence="3" id="KW-1185">Reference proteome</keyword>
<feature type="compositionally biased region" description="Low complexity" evidence="1">
    <location>
        <begin position="106"/>
        <end position="121"/>
    </location>
</feature>
<gene>
    <name evidence="2" type="ORF">OTU49_013342</name>
</gene>
<organism evidence="2 3">
    <name type="scientific">Cherax quadricarinatus</name>
    <name type="common">Australian red claw crayfish</name>
    <dbReference type="NCBI Taxonomy" id="27406"/>
    <lineage>
        <taxon>Eukaryota</taxon>
        <taxon>Metazoa</taxon>
        <taxon>Ecdysozoa</taxon>
        <taxon>Arthropoda</taxon>
        <taxon>Crustacea</taxon>
        <taxon>Multicrustacea</taxon>
        <taxon>Malacostraca</taxon>
        <taxon>Eumalacostraca</taxon>
        <taxon>Eucarida</taxon>
        <taxon>Decapoda</taxon>
        <taxon>Pleocyemata</taxon>
        <taxon>Astacidea</taxon>
        <taxon>Parastacoidea</taxon>
        <taxon>Parastacidae</taxon>
        <taxon>Cherax</taxon>
    </lineage>
</organism>
<feature type="compositionally biased region" description="Basic and acidic residues" evidence="1">
    <location>
        <begin position="19"/>
        <end position="35"/>
    </location>
</feature>
<feature type="compositionally biased region" description="Low complexity" evidence="1">
    <location>
        <begin position="55"/>
        <end position="64"/>
    </location>
</feature>
<feature type="region of interest" description="Disordered" evidence="1">
    <location>
        <begin position="1"/>
        <end position="85"/>
    </location>
</feature>
<protein>
    <submittedName>
        <fullName evidence="2">Uncharacterized protein</fullName>
    </submittedName>
</protein>
<feature type="compositionally biased region" description="Basic and acidic residues" evidence="1">
    <location>
        <begin position="167"/>
        <end position="220"/>
    </location>
</feature>
<evidence type="ECO:0000256" key="1">
    <source>
        <dbReference type="SAM" id="MobiDB-lite"/>
    </source>
</evidence>
<evidence type="ECO:0000313" key="2">
    <source>
        <dbReference type="EMBL" id="KAK8720408.1"/>
    </source>
</evidence>
<name>A0AAW0VTW5_CHEQU</name>
<feature type="non-terminal residue" evidence="2">
    <location>
        <position position="220"/>
    </location>
</feature>
<sequence>MEAFYEAVGLPQPTEEEIAERTEQQGLARDERETALPHLARTTREAHQAPKEQRQQPQKPQRQPQTEDGKVTGRTAQQTAAAPGQVEIQHLVRGVQELVQALADRPPTATGPGAGAPTGTPNLVQFSFQNSRRFEERDPRDRDEDVWKTRDHPARNQGRQGLSPGTRDPRPHQQQGRDRIYQRQWNRENHYSRRNQEWRDERAMDRQQGRTAGHPRDRDG</sequence>
<feature type="compositionally biased region" description="Polar residues" evidence="1">
    <location>
        <begin position="122"/>
        <end position="131"/>
    </location>
</feature>
<evidence type="ECO:0000313" key="3">
    <source>
        <dbReference type="Proteomes" id="UP001445076"/>
    </source>
</evidence>
<dbReference type="AlphaFoldDB" id="A0AAW0VTW5"/>
<dbReference type="EMBL" id="JARKIK010000438">
    <property type="protein sequence ID" value="KAK8720408.1"/>
    <property type="molecule type" value="Genomic_DNA"/>
</dbReference>
<accession>A0AAW0VTW5</accession>
<feature type="compositionally biased region" description="Basic and acidic residues" evidence="1">
    <location>
        <begin position="132"/>
        <end position="154"/>
    </location>
</feature>
<comment type="caution">
    <text evidence="2">The sequence shown here is derived from an EMBL/GenBank/DDBJ whole genome shotgun (WGS) entry which is preliminary data.</text>
</comment>
<reference evidence="2 3" key="1">
    <citation type="journal article" date="2024" name="BMC Genomics">
        <title>Genome assembly of redclaw crayfish (Cherax quadricarinatus) provides insights into its immune adaptation and hypoxia tolerance.</title>
        <authorList>
            <person name="Liu Z."/>
            <person name="Zheng J."/>
            <person name="Li H."/>
            <person name="Fang K."/>
            <person name="Wang S."/>
            <person name="He J."/>
            <person name="Zhou D."/>
            <person name="Weng S."/>
            <person name="Chi M."/>
            <person name="Gu Z."/>
            <person name="He J."/>
            <person name="Li F."/>
            <person name="Wang M."/>
        </authorList>
    </citation>
    <scope>NUCLEOTIDE SEQUENCE [LARGE SCALE GENOMIC DNA]</scope>
    <source>
        <strain evidence="2">ZL_2023a</strain>
    </source>
</reference>
<feature type="region of interest" description="Disordered" evidence="1">
    <location>
        <begin position="99"/>
        <end position="220"/>
    </location>
</feature>
<feature type="compositionally biased region" description="Basic and acidic residues" evidence="1">
    <location>
        <begin position="42"/>
        <end position="54"/>
    </location>
</feature>
<dbReference type="Proteomes" id="UP001445076">
    <property type="component" value="Unassembled WGS sequence"/>
</dbReference>
<proteinExistence type="predicted"/>